<keyword evidence="1" id="KW-1133">Transmembrane helix</keyword>
<evidence type="ECO:0000256" key="1">
    <source>
        <dbReference type="SAM" id="Phobius"/>
    </source>
</evidence>
<keyword evidence="1" id="KW-0472">Membrane</keyword>
<feature type="domain" description="LytR/CpsA/Psr regulator C-terminal" evidence="2">
    <location>
        <begin position="79"/>
        <end position="168"/>
    </location>
</feature>
<dbReference type="EMBL" id="CAEZVN010000037">
    <property type="protein sequence ID" value="CAB4631143.1"/>
    <property type="molecule type" value="Genomic_DNA"/>
</dbReference>
<protein>
    <submittedName>
        <fullName evidence="3">Unannotated protein</fullName>
    </submittedName>
</protein>
<proteinExistence type="predicted"/>
<dbReference type="AlphaFoldDB" id="A0A6J6J3P4"/>
<sequence>MSQKFPLDEFDSVVSHGGRHRVRRTPKIRALEFLRIVVVALVVAVVGYFGLKLVDSANLFSASEPVPTISVTDIAKGLEITVLDATATSGTADRVAATLVDGGFNVVSAGQLGGDSSSNTEVGQTIVFFFNADDKAAAAVIAKTLGAYPVKQSTAYAGNVTIVLGADFK</sequence>
<dbReference type="InterPro" id="IPR027381">
    <property type="entry name" value="LytR/CpsA/Psr_C"/>
</dbReference>
<evidence type="ECO:0000313" key="3">
    <source>
        <dbReference type="EMBL" id="CAB4631143.1"/>
    </source>
</evidence>
<dbReference type="PANTHER" id="PTHR33392">
    <property type="entry name" value="POLYISOPRENYL-TEICHOIC ACID--PEPTIDOGLYCAN TEICHOIC ACID TRANSFERASE TAGU"/>
    <property type="match status" value="1"/>
</dbReference>
<dbReference type="Gene3D" id="3.30.70.2390">
    <property type="match status" value="1"/>
</dbReference>
<evidence type="ECO:0000259" key="2">
    <source>
        <dbReference type="Pfam" id="PF13399"/>
    </source>
</evidence>
<feature type="transmembrane region" description="Helical" evidence="1">
    <location>
        <begin position="33"/>
        <end position="51"/>
    </location>
</feature>
<gene>
    <name evidence="3" type="ORF">UFOPK2001_00526</name>
</gene>
<accession>A0A6J6J3P4</accession>
<dbReference type="Pfam" id="PF13399">
    <property type="entry name" value="LytR_C"/>
    <property type="match status" value="1"/>
</dbReference>
<reference evidence="3" key="1">
    <citation type="submission" date="2020-05" db="EMBL/GenBank/DDBJ databases">
        <authorList>
            <person name="Chiriac C."/>
            <person name="Salcher M."/>
            <person name="Ghai R."/>
            <person name="Kavagutti S V."/>
        </authorList>
    </citation>
    <scope>NUCLEOTIDE SEQUENCE</scope>
</reference>
<organism evidence="3">
    <name type="scientific">freshwater metagenome</name>
    <dbReference type="NCBI Taxonomy" id="449393"/>
    <lineage>
        <taxon>unclassified sequences</taxon>
        <taxon>metagenomes</taxon>
        <taxon>ecological metagenomes</taxon>
    </lineage>
</organism>
<dbReference type="PANTHER" id="PTHR33392:SF6">
    <property type="entry name" value="POLYISOPRENYL-TEICHOIC ACID--PEPTIDOGLYCAN TEICHOIC ACID TRANSFERASE TAGU"/>
    <property type="match status" value="1"/>
</dbReference>
<dbReference type="InterPro" id="IPR050922">
    <property type="entry name" value="LytR/CpsA/Psr_CW_biosynth"/>
</dbReference>
<keyword evidence="1" id="KW-0812">Transmembrane</keyword>
<name>A0A6J6J3P4_9ZZZZ</name>